<sequence>MQANTYSRYRMPVSNKAIQGRGGRFDPMVSSIVLEGCGNFRVKIALSLISCKKLVLKRIRHKKDSPGVDDAEVCLLKLADKISNGTVIKINDTGTIVSVSPGTLIGGSFSFECSNSRGIGYYLEFLLMVAPFCKTPIESTLVGVSNVPHDPSVDMITQSWLPTYRISVGLSAGASTKIDIQKRGVYPGGGGEVLFSSRPCSGVVPIDKIDVGKVYRVRGIAWSCRVSSSYGQSLVSGAKSVLNQFLSDVYFTIDHRKGQYAGKSPGFGLTLWAERKDGGVYSAEAMSEPEGSDNVLMDAETIGKLAANRLLDQIYRGGFIDSGTQSLAFVLMACESGRNASRLAVGNLSEYSVCTLRLIQKFLGVTFNFQYQSQDNPIKLSEENVEENENETDIDSNSKMLIATCFGAGVQNINKSIR</sequence>
<evidence type="ECO:0000256" key="2">
    <source>
        <dbReference type="ARBA" id="ARBA00007089"/>
    </source>
</evidence>
<dbReference type="Pfam" id="PF05189">
    <property type="entry name" value="RTC_insert"/>
    <property type="match status" value="1"/>
</dbReference>
<dbReference type="InterPro" id="IPR036553">
    <property type="entry name" value="RPTC_insert"/>
</dbReference>
<evidence type="ECO:0000256" key="3">
    <source>
        <dbReference type="ARBA" id="ARBA00022517"/>
    </source>
</evidence>
<proteinExistence type="inferred from homology"/>
<comment type="similarity">
    <text evidence="2">Belongs to the RNA 3'-terminal cyclase family. Type 2 subfamily.</text>
</comment>
<accession>A0AA85BCJ4</accession>
<feature type="domain" description="RNA 3'-terminal phosphate cyclase" evidence="5">
    <location>
        <begin position="35"/>
        <end position="368"/>
    </location>
</feature>
<evidence type="ECO:0000313" key="7">
    <source>
        <dbReference type="Proteomes" id="UP000050791"/>
    </source>
</evidence>
<dbReference type="GO" id="GO:0004521">
    <property type="term" value="F:RNA endonuclease activity"/>
    <property type="evidence" value="ECO:0007669"/>
    <property type="project" value="TreeGrafter"/>
</dbReference>
<dbReference type="InterPro" id="IPR000228">
    <property type="entry name" value="RNA3'_term_phos_cyc"/>
</dbReference>
<dbReference type="PANTHER" id="PTHR11096:SF1">
    <property type="entry name" value="RNA 3'-TERMINAL PHOSPHATE CYCLASE-LIKE PROTEIN"/>
    <property type="match status" value="1"/>
</dbReference>
<keyword evidence="4" id="KW-0539">Nucleus</keyword>
<dbReference type="InterPro" id="IPR020719">
    <property type="entry name" value="RNA3'_term_phos_cycl-like_CS"/>
</dbReference>
<dbReference type="PANTHER" id="PTHR11096">
    <property type="entry name" value="RNA 3' TERMINAL PHOSPHATE CYCLASE"/>
    <property type="match status" value="1"/>
</dbReference>
<name>A0AA85BCJ4_9TREM</name>
<dbReference type="GO" id="GO:0005730">
    <property type="term" value="C:nucleolus"/>
    <property type="evidence" value="ECO:0007669"/>
    <property type="project" value="UniProtKB-SubCell"/>
</dbReference>
<feature type="domain" description="RNA 3'-terminal phosphate cyclase insert" evidence="6">
    <location>
        <begin position="210"/>
        <end position="314"/>
    </location>
</feature>
<evidence type="ECO:0000256" key="4">
    <source>
        <dbReference type="ARBA" id="ARBA00023242"/>
    </source>
</evidence>
<comment type="subcellular location">
    <subcellularLocation>
        <location evidence="1">Nucleus</location>
        <location evidence="1">Nucleolus</location>
    </subcellularLocation>
</comment>
<evidence type="ECO:0000259" key="5">
    <source>
        <dbReference type="Pfam" id="PF01137"/>
    </source>
</evidence>
<evidence type="ECO:0000256" key="1">
    <source>
        <dbReference type="ARBA" id="ARBA00004604"/>
    </source>
</evidence>
<dbReference type="InterPro" id="IPR016443">
    <property type="entry name" value="RNA3'_term_phos_cyc_type_2"/>
</dbReference>
<keyword evidence="3" id="KW-0690">Ribosome biogenesis</keyword>
<organism evidence="7 8">
    <name type="scientific">Schistosoma mattheei</name>
    <dbReference type="NCBI Taxonomy" id="31246"/>
    <lineage>
        <taxon>Eukaryota</taxon>
        <taxon>Metazoa</taxon>
        <taxon>Spiralia</taxon>
        <taxon>Lophotrochozoa</taxon>
        <taxon>Platyhelminthes</taxon>
        <taxon>Trematoda</taxon>
        <taxon>Digenea</taxon>
        <taxon>Strigeidida</taxon>
        <taxon>Schistosomatoidea</taxon>
        <taxon>Schistosomatidae</taxon>
        <taxon>Schistosoma</taxon>
    </lineage>
</organism>
<dbReference type="NCBIfam" id="TIGR03400">
    <property type="entry name" value="18S_RNA_Rcl1p"/>
    <property type="match status" value="1"/>
</dbReference>
<reference evidence="8" key="1">
    <citation type="submission" date="2023-11" db="UniProtKB">
        <authorList>
            <consortium name="WormBaseParasite"/>
        </authorList>
    </citation>
    <scope>IDENTIFICATION</scope>
</reference>
<dbReference type="Proteomes" id="UP000050791">
    <property type="component" value="Unassembled WGS sequence"/>
</dbReference>
<evidence type="ECO:0000313" key="8">
    <source>
        <dbReference type="WBParaSite" id="SMTH1_4210.1"/>
    </source>
</evidence>
<dbReference type="InterPro" id="IPR037136">
    <property type="entry name" value="RNA3'_phos_cyclase_dom_sf"/>
</dbReference>
<dbReference type="SUPFAM" id="SSF55205">
    <property type="entry name" value="EPT/RTPC-like"/>
    <property type="match status" value="1"/>
</dbReference>
<dbReference type="Pfam" id="PF01137">
    <property type="entry name" value="RTC"/>
    <property type="match status" value="1"/>
</dbReference>
<dbReference type="AlphaFoldDB" id="A0AA85BCJ4"/>
<dbReference type="GO" id="GO:0000479">
    <property type="term" value="P:endonucleolytic cleavage of tricistronic rRNA transcript (SSU-rRNA, 5.8S rRNA, LSU-rRNA)"/>
    <property type="evidence" value="ECO:0007669"/>
    <property type="project" value="TreeGrafter"/>
</dbReference>
<protein>
    <recommendedName>
        <fullName evidence="9">RNA 3'-terminal phosphate cyclase-like protein</fullName>
    </recommendedName>
</protein>
<dbReference type="WBParaSite" id="SMTH1_4210.1">
    <property type="protein sequence ID" value="SMTH1_4210.1"/>
    <property type="gene ID" value="SMTH1_4210"/>
</dbReference>
<dbReference type="InterPro" id="IPR023797">
    <property type="entry name" value="RNA3'_phos_cyclase_dom"/>
</dbReference>
<dbReference type="PROSITE" id="PS01287">
    <property type="entry name" value="RTC"/>
    <property type="match status" value="1"/>
</dbReference>
<evidence type="ECO:0008006" key="9">
    <source>
        <dbReference type="Google" id="ProtNLM"/>
    </source>
</evidence>
<evidence type="ECO:0000259" key="6">
    <source>
        <dbReference type="Pfam" id="PF05189"/>
    </source>
</evidence>
<dbReference type="Gene3D" id="3.30.360.20">
    <property type="entry name" value="RNA 3'-terminal phosphate cyclase, insert domain"/>
    <property type="match status" value="1"/>
</dbReference>
<dbReference type="Gene3D" id="3.65.10.20">
    <property type="entry name" value="RNA 3'-terminal phosphate cyclase domain"/>
    <property type="match status" value="1"/>
</dbReference>
<dbReference type="InterPro" id="IPR013792">
    <property type="entry name" value="RNA3'P_cycl/enolpyr_Trfase_a/b"/>
</dbReference>
<dbReference type="InterPro" id="IPR013791">
    <property type="entry name" value="RNA3'-term_phos_cycl_insert"/>
</dbReference>